<dbReference type="SUPFAM" id="SSF81383">
    <property type="entry name" value="F-box domain"/>
    <property type="match status" value="1"/>
</dbReference>
<dbReference type="Pfam" id="PF12937">
    <property type="entry name" value="F-box-like"/>
    <property type="match status" value="1"/>
</dbReference>
<keyword evidence="3" id="KW-1185">Reference proteome</keyword>
<protein>
    <recommendedName>
        <fullName evidence="1">F-box domain-containing protein</fullName>
    </recommendedName>
</protein>
<name>A0A8H4TM43_9HYPO</name>
<reference evidence="2" key="1">
    <citation type="journal article" date="2020" name="BMC Genomics">
        <title>Correction to: Identification and distribution of gene clusters required for synthesis of sphingolipid metabolism inhibitors in diverse species of the filamentous fungus Fusarium.</title>
        <authorList>
            <person name="Kim H.S."/>
            <person name="Lohmar J.M."/>
            <person name="Busman M."/>
            <person name="Brown D.W."/>
            <person name="Naumann T.A."/>
            <person name="Divon H.H."/>
            <person name="Lysoe E."/>
            <person name="Uhlig S."/>
            <person name="Proctor R.H."/>
        </authorList>
    </citation>
    <scope>NUCLEOTIDE SEQUENCE</scope>
    <source>
        <strain evidence="2">NRRL 45417</strain>
    </source>
</reference>
<dbReference type="AlphaFoldDB" id="A0A8H4TM43"/>
<comment type="caution">
    <text evidence="2">The sequence shown here is derived from an EMBL/GenBank/DDBJ whole genome shotgun (WGS) entry which is preliminary data.</text>
</comment>
<reference evidence="2" key="2">
    <citation type="submission" date="2020-05" db="EMBL/GenBank/DDBJ databases">
        <authorList>
            <person name="Kim H.-S."/>
            <person name="Proctor R.H."/>
            <person name="Brown D.W."/>
        </authorList>
    </citation>
    <scope>NUCLEOTIDE SEQUENCE</scope>
    <source>
        <strain evidence="2">NRRL 45417</strain>
    </source>
</reference>
<dbReference type="Proteomes" id="UP000604273">
    <property type="component" value="Unassembled WGS sequence"/>
</dbReference>
<feature type="domain" description="F-box" evidence="1">
    <location>
        <begin position="70"/>
        <end position="118"/>
    </location>
</feature>
<organism evidence="2 3">
    <name type="scientific">Fusarium gaditjirri</name>
    <dbReference type="NCBI Taxonomy" id="282569"/>
    <lineage>
        <taxon>Eukaryota</taxon>
        <taxon>Fungi</taxon>
        <taxon>Dikarya</taxon>
        <taxon>Ascomycota</taxon>
        <taxon>Pezizomycotina</taxon>
        <taxon>Sordariomycetes</taxon>
        <taxon>Hypocreomycetidae</taxon>
        <taxon>Hypocreales</taxon>
        <taxon>Nectriaceae</taxon>
        <taxon>Fusarium</taxon>
        <taxon>Fusarium nisikadoi species complex</taxon>
    </lineage>
</organism>
<gene>
    <name evidence="2" type="ORF">FGADI_1029</name>
</gene>
<accession>A0A8H4TM43</accession>
<evidence type="ECO:0000313" key="2">
    <source>
        <dbReference type="EMBL" id="KAF4960382.1"/>
    </source>
</evidence>
<dbReference type="OrthoDB" id="3219396at2759"/>
<proteinExistence type="predicted"/>
<dbReference type="PROSITE" id="PS50181">
    <property type="entry name" value="FBOX"/>
    <property type="match status" value="1"/>
</dbReference>
<dbReference type="InterPro" id="IPR036047">
    <property type="entry name" value="F-box-like_dom_sf"/>
</dbReference>
<sequence>MPYFQLKPQFSARPLMQRLVDIFRPRLGSYYVPILEAKGDDSIHSDMTLLDEYLSEPQNPQKPACHQNSSSRLLNLPQELLVQVMLNLPHSSLYMVRRTCRVLRNMTDDVQFKAFQTDILRQGGEHSCLTKAGFDELRMIKRILLRSALCKPCGRLFDSGELQRRLKDLWRLVACKGCRNFHPALLFPQGRQGSQPDGNICVGLMGKLSICKHLKVTGQIQPRYTGEKETVKCTDSEHLIMGGKDSENLPTFQNYGAGVSIDSENGLVSTVVSKSFPLAKVDPQQYPGLEVLKRHLMKQITQLDSGSLCPHAWSQLDSIVSCIGSGDCTCFPPFKAPFSYGSRWTYLESTRCQQHEYLCRRCKACYFWVADTDYIVLHVRITSRMLGPDRMSWLSNLTFESEYHPILNRNTEGILWCADPGCGTGYDHRWLMMVDIFERASLSWYYPYYHSPYRDLRLSHLSLEYETFEEREV</sequence>
<evidence type="ECO:0000313" key="3">
    <source>
        <dbReference type="Proteomes" id="UP000604273"/>
    </source>
</evidence>
<dbReference type="EMBL" id="JABFAI010000024">
    <property type="protein sequence ID" value="KAF4960382.1"/>
    <property type="molecule type" value="Genomic_DNA"/>
</dbReference>
<dbReference type="InterPro" id="IPR001810">
    <property type="entry name" value="F-box_dom"/>
</dbReference>
<evidence type="ECO:0000259" key="1">
    <source>
        <dbReference type="PROSITE" id="PS50181"/>
    </source>
</evidence>